<accession>A0AAW1WMZ3</accession>
<evidence type="ECO:0000256" key="3">
    <source>
        <dbReference type="ARBA" id="ARBA00022833"/>
    </source>
</evidence>
<sequence length="265" mass="28959">MKNCELCQLPARTYCESDQAILCWDCDFKVHGANFLVARHSRTLLCRACHAPTPWKASGEKLGHTFSVCQRCVARNETRGDDEESQGGNDDDIDTDNDDLDEDHVSDDDDDHDGDIDFDEDGDNQVVPWAATPPPPAASSSCSEGEASLVNNGERYGSRSAAAVSLKRNRDDASDLRSQDGFHRLTARLRSETACTAHSGRSGADGGATSVDLSKDRRVDLNGSDSRTSPAIESPRRNRRQNTRKFSQGSEAVDLESSEPRTPPM</sequence>
<organism evidence="7 8">
    <name type="scientific">Rubus argutus</name>
    <name type="common">Southern blackberry</name>
    <dbReference type="NCBI Taxonomy" id="59490"/>
    <lineage>
        <taxon>Eukaryota</taxon>
        <taxon>Viridiplantae</taxon>
        <taxon>Streptophyta</taxon>
        <taxon>Embryophyta</taxon>
        <taxon>Tracheophyta</taxon>
        <taxon>Spermatophyta</taxon>
        <taxon>Magnoliopsida</taxon>
        <taxon>eudicotyledons</taxon>
        <taxon>Gunneridae</taxon>
        <taxon>Pentapetalae</taxon>
        <taxon>rosids</taxon>
        <taxon>fabids</taxon>
        <taxon>Rosales</taxon>
        <taxon>Rosaceae</taxon>
        <taxon>Rosoideae</taxon>
        <taxon>Rosoideae incertae sedis</taxon>
        <taxon>Rubus</taxon>
    </lineage>
</organism>
<evidence type="ECO:0000256" key="1">
    <source>
        <dbReference type="ARBA" id="ARBA00022723"/>
    </source>
</evidence>
<feature type="region of interest" description="Disordered" evidence="5">
    <location>
        <begin position="77"/>
        <end position="265"/>
    </location>
</feature>
<dbReference type="SMART" id="SM00336">
    <property type="entry name" value="BBOX"/>
    <property type="match status" value="1"/>
</dbReference>
<evidence type="ECO:0000256" key="2">
    <source>
        <dbReference type="ARBA" id="ARBA00022771"/>
    </source>
</evidence>
<evidence type="ECO:0000259" key="6">
    <source>
        <dbReference type="PROSITE" id="PS50119"/>
    </source>
</evidence>
<dbReference type="CDD" id="cd19821">
    <property type="entry name" value="Bbox1_BBX-like"/>
    <property type="match status" value="1"/>
</dbReference>
<dbReference type="Pfam" id="PF00643">
    <property type="entry name" value="zf-B_box"/>
    <property type="match status" value="1"/>
</dbReference>
<comment type="caution">
    <text evidence="7">The sequence shown here is derived from an EMBL/GenBank/DDBJ whole genome shotgun (WGS) entry which is preliminary data.</text>
</comment>
<gene>
    <name evidence="7" type="ORF">M0R45_032999</name>
</gene>
<name>A0AAW1WMZ3_RUBAR</name>
<keyword evidence="3" id="KW-0862">Zinc</keyword>
<dbReference type="PROSITE" id="PS50119">
    <property type="entry name" value="ZF_BBOX"/>
    <property type="match status" value="1"/>
</dbReference>
<evidence type="ECO:0000256" key="4">
    <source>
        <dbReference type="PROSITE-ProRule" id="PRU00024"/>
    </source>
</evidence>
<dbReference type="EMBL" id="JBEDUW010000006">
    <property type="protein sequence ID" value="KAK9924645.1"/>
    <property type="molecule type" value="Genomic_DNA"/>
</dbReference>
<reference evidence="7 8" key="1">
    <citation type="journal article" date="2023" name="G3 (Bethesda)">
        <title>A chromosome-length genome assembly and annotation of blackberry (Rubus argutus, cv. 'Hillquist').</title>
        <authorList>
            <person name="Bruna T."/>
            <person name="Aryal R."/>
            <person name="Dudchenko O."/>
            <person name="Sargent D.J."/>
            <person name="Mead D."/>
            <person name="Buti M."/>
            <person name="Cavallini A."/>
            <person name="Hytonen T."/>
            <person name="Andres J."/>
            <person name="Pham M."/>
            <person name="Weisz D."/>
            <person name="Mascagni F."/>
            <person name="Usai G."/>
            <person name="Natali L."/>
            <person name="Bassil N."/>
            <person name="Fernandez G.E."/>
            <person name="Lomsadze A."/>
            <person name="Armour M."/>
            <person name="Olukolu B."/>
            <person name="Poorten T."/>
            <person name="Britton C."/>
            <person name="Davik J."/>
            <person name="Ashrafi H."/>
            <person name="Aiden E.L."/>
            <person name="Borodovsky M."/>
            <person name="Worthington M."/>
        </authorList>
    </citation>
    <scope>NUCLEOTIDE SEQUENCE [LARGE SCALE GENOMIC DNA]</scope>
    <source>
        <strain evidence="7">PI 553951</strain>
    </source>
</reference>
<feature type="domain" description="B box-type" evidence="6">
    <location>
        <begin position="1"/>
        <end position="45"/>
    </location>
</feature>
<keyword evidence="2 4" id="KW-0863">Zinc-finger</keyword>
<dbReference type="PANTHER" id="PTHR31717">
    <property type="entry name" value="ZINC FINGER PROTEIN CONSTANS-LIKE 10"/>
    <property type="match status" value="1"/>
</dbReference>
<protein>
    <recommendedName>
        <fullName evidence="6">B box-type domain-containing protein</fullName>
    </recommendedName>
</protein>
<proteinExistence type="predicted"/>
<feature type="compositionally biased region" description="Basic and acidic residues" evidence="5">
    <location>
        <begin position="168"/>
        <end position="183"/>
    </location>
</feature>
<keyword evidence="8" id="KW-1185">Reference proteome</keyword>
<dbReference type="AlphaFoldDB" id="A0AAW1WMZ3"/>
<evidence type="ECO:0000256" key="5">
    <source>
        <dbReference type="SAM" id="MobiDB-lite"/>
    </source>
</evidence>
<evidence type="ECO:0000313" key="8">
    <source>
        <dbReference type="Proteomes" id="UP001457282"/>
    </source>
</evidence>
<dbReference type="GO" id="GO:0008270">
    <property type="term" value="F:zinc ion binding"/>
    <property type="evidence" value="ECO:0007669"/>
    <property type="project" value="UniProtKB-KW"/>
</dbReference>
<keyword evidence="1" id="KW-0479">Metal-binding</keyword>
<feature type="compositionally biased region" description="Low complexity" evidence="5">
    <location>
        <begin position="138"/>
        <end position="148"/>
    </location>
</feature>
<dbReference type="InterPro" id="IPR000315">
    <property type="entry name" value="Znf_B-box"/>
</dbReference>
<dbReference type="Proteomes" id="UP001457282">
    <property type="component" value="Unassembled WGS sequence"/>
</dbReference>
<evidence type="ECO:0000313" key="7">
    <source>
        <dbReference type="EMBL" id="KAK9924645.1"/>
    </source>
</evidence>
<dbReference type="InterPro" id="IPR049808">
    <property type="entry name" value="CONSTANS-like_Bbox1"/>
</dbReference>
<dbReference type="PANTHER" id="PTHR31717:SF60">
    <property type="entry name" value="B-BOX TYPE ZINC FINGER FAMILY PROTEIN"/>
    <property type="match status" value="1"/>
</dbReference>
<feature type="compositionally biased region" description="Acidic residues" evidence="5">
    <location>
        <begin position="80"/>
        <end position="123"/>
    </location>
</feature>